<organism evidence="1 2">
    <name type="scientific">Gymnopus androsaceus JB14</name>
    <dbReference type="NCBI Taxonomy" id="1447944"/>
    <lineage>
        <taxon>Eukaryota</taxon>
        <taxon>Fungi</taxon>
        <taxon>Dikarya</taxon>
        <taxon>Basidiomycota</taxon>
        <taxon>Agaricomycotina</taxon>
        <taxon>Agaricomycetes</taxon>
        <taxon>Agaricomycetidae</taxon>
        <taxon>Agaricales</taxon>
        <taxon>Marasmiineae</taxon>
        <taxon>Omphalotaceae</taxon>
        <taxon>Gymnopus</taxon>
    </lineage>
</organism>
<dbReference type="Proteomes" id="UP000799118">
    <property type="component" value="Unassembled WGS sequence"/>
</dbReference>
<evidence type="ECO:0000313" key="2">
    <source>
        <dbReference type="Proteomes" id="UP000799118"/>
    </source>
</evidence>
<evidence type="ECO:0000313" key="1">
    <source>
        <dbReference type="EMBL" id="KAE9400873.1"/>
    </source>
</evidence>
<dbReference type="GO" id="GO:0030638">
    <property type="term" value="P:polyketide metabolic process"/>
    <property type="evidence" value="ECO:0007669"/>
    <property type="project" value="InterPro"/>
</dbReference>
<proteinExistence type="predicted"/>
<dbReference type="InterPro" id="IPR032710">
    <property type="entry name" value="NTF2-like_dom_sf"/>
</dbReference>
<keyword evidence="2" id="KW-1185">Reference proteome</keyword>
<reference evidence="1" key="1">
    <citation type="journal article" date="2019" name="Environ. Microbiol.">
        <title>Fungal ecological strategies reflected in gene transcription - a case study of two litter decomposers.</title>
        <authorList>
            <person name="Barbi F."/>
            <person name="Kohler A."/>
            <person name="Barry K."/>
            <person name="Baskaran P."/>
            <person name="Daum C."/>
            <person name="Fauchery L."/>
            <person name="Ihrmark K."/>
            <person name="Kuo A."/>
            <person name="LaButti K."/>
            <person name="Lipzen A."/>
            <person name="Morin E."/>
            <person name="Grigoriev I.V."/>
            <person name="Henrissat B."/>
            <person name="Lindahl B."/>
            <person name="Martin F."/>
        </authorList>
    </citation>
    <scope>NUCLEOTIDE SEQUENCE</scope>
    <source>
        <strain evidence="1">JB14</strain>
    </source>
</reference>
<dbReference type="SUPFAM" id="SSF54427">
    <property type="entry name" value="NTF2-like"/>
    <property type="match status" value="1"/>
</dbReference>
<dbReference type="OrthoDB" id="5440at2759"/>
<dbReference type="InterPro" id="IPR009959">
    <property type="entry name" value="Cyclase_SnoaL-like"/>
</dbReference>
<dbReference type="Gene3D" id="3.10.450.50">
    <property type="match status" value="1"/>
</dbReference>
<protein>
    <submittedName>
        <fullName evidence="1">NTF2-like protein</fullName>
    </submittedName>
</protein>
<dbReference type="EMBL" id="ML769452">
    <property type="protein sequence ID" value="KAE9400873.1"/>
    <property type="molecule type" value="Genomic_DNA"/>
</dbReference>
<dbReference type="PANTHER" id="PTHR38436:SF3">
    <property type="entry name" value="CARBOXYMETHYLENEBUTENOLIDASE-RELATED"/>
    <property type="match status" value="1"/>
</dbReference>
<dbReference type="PANTHER" id="PTHR38436">
    <property type="entry name" value="POLYKETIDE CYCLASE SNOAL-LIKE DOMAIN"/>
    <property type="match status" value="1"/>
</dbReference>
<dbReference type="AlphaFoldDB" id="A0A6A4HSD0"/>
<accession>A0A6A4HSD0</accession>
<name>A0A6A4HSD0_9AGAR</name>
<gene>
    <name evidence="1" type="ORF">BT96DRAFT_919171</name>
</gene>
<sequence length="381" mass="42168">MGPLIYDPSSLNEQEVALPSAPLITLSSNACTGPGMIAFLPPSSAFKPNTQKTLDPEPVQKWAEEGFAVVSVTSGEGWSVKEALTKGIESLLALKELDTRDRFAIYVYDPEVLSSVISHIQQLQDSRLSCLVAIGSPETFPSIPAYTSTSLPHRPFPKAPTLHLTNSPNRRIFFFFPKPADYASGEATLAHSRVLVFLRKILGGPIFDIEAIWEEHLYFWIRSAKFVAEPYVNHVPTMTGGIGRKALTAFYRDHFIFANPGDTVMIPVSRTIGSDRVVDEFILKMTHDRVLECLLPGVPPTGKLLEIPMMGVISMRGDRLYHEHIWWDQATALLQAGILPSYGQKRLRLPVAGAESARLLMNEMDGKSNEMFGSDWGVQDA</sequence>